<evidence type="ECO:0000313" key="2">
    <source>
        <dbReference type="EMBL" id="ETO59198.1"/>
    </source>
</evidence>
<dbReference type="PANTHER" id="PTHR33050">
    <property type="entry name" value="REVERSE TRANSCRIPTASE DOMAIN-CONTAINING PROTEIN"/>
    <property type="match status" value="1"/>
</dbReference>
<dbReference type="Proteomes" id="UP000028582">
    <property type="component" value="Unassembled WGS sequence"/>
</dbReference>
<evidence type="ECO:0000313" key="3">
    <source>
        <dbReference type="Proteomes" id="UP000028582"/>
    </source>
</evidence>
<gene>
    <name evidence="2" type="ORF">F444_22432</name>
</gene>
<dbReference type="InterPro" id="IPR052055">
    <property type="entry name" value="Hepadnavirus_pol/RT"/>
</dbReference>
<comment type="caution">
    <text evidence="2">The sequence shown here is derived from an EMBL/GenBank/DDBJ whole genome shotgun (WGS) entry which is preliminary data.</text>
</comment>
<sequence>MECLPCYGHLQSTKSKKDAKARSLSLAPNVASAISSSALGGGGPGGRPLRPCTEVKPTITRPKNISVQENITRRTVRDIIGASFDGQSGATIRAKSLSQKASYGLKPLTLGSARTIQSVLEATLLLEECQISACHQKRGFVRELRAESPAYTIDKCACESLSKIIRRDKLNLLETTRFLRGEDIGDGRPNKALDPYRLRTVLYGYPHLEPLIKIAENGIDVEWRSGPEARRPPPNNHGSCRRHLRAVSRSIRDGQDAGQYMVVDIDLMDHWPEVVYSPLGAVEKKDADPNEEVRTIHDLSFPKYDSVNSSFIADSVPRVCYESVVRIARRIENLANSGYEGRIFMLKGDVKGAFRHLRVRANQVFRIAACLKELGIIIVDMAAPFGWAGSPPCYALFGRAISWLMAANSPATVSEDTEPFFAYEWVDDHILVEPDVDGRLQLSEATLRHAMLAVLGPRSINESKFSSWSSELVALGLLWNTLQRTVSIPQDKIAKALKRVMELIERGTASKTEFHQVLGSLRHISLCLPTARPFYQRLQRQCTSAPRFGRVRLSDGAKDDVIWFRQILQHGCLAELPLSMFGSISAPDVELFMDASNEGLAVLNPAMDQFIQLKFDKDELASINQADSEFSINVREHLCMALAVWVWGPMWNNQANGSLIHIKYWSDNKAAVSWCNRLHSNNVFSQEINRCIGLGEAYFNVRVSAEHLPGSTNLMADAASRAWTEPYKTRWTNFSSSWTQTPVPKECRKLYTKFSSSFKPSRWPRLQSQNTTAPGASGPSGASGLIFRNGYQKIPADTRTSWLYSLPTAGNLDGTTRKSVIRPTPSSPRSLISRGIIGECLGTELAFSQDTNLQLQECDDQTHQLTQSTLSQSISSRGCMSSSISSYPSTESFGGLRCWASSFF</sequence>
<organism evidence="2 3">
    <name type="scientific">Phytophthora nicotianae P1976</name>
    <dbReference type="NCBI Taxonomy" id="1317066"/>
    <lineage>
        <taxon>Eukaryota</taxon>
        <taxon>Sar</taxon>
        <taxon>Stramenopiles</taxon>
        <taxon>Oomycota</taxon>
        <taxon>Peronosporomycetes</taxon>
        <taxon>Peronosporales</taxon>
        <taxon>Peronosporaceae</taxon>
        <taxon>Phytophthora</taxon>
    </lineage>
</organism>
<dbReference type="InterPro" id="IPR043502">
    <property type="entry name" value="DNA/RNA_pol_sf"/>
</dbReference>
<dbReference type="EMBL" id="ANJA01004285">
    <property type="protein sequence ID" value="ETO59198.1"/>
    <property type="molecule type" value="Genomic_DNA"/>
</dbReference>
<dbReference type="SUPFAM" id="SSF56672">
    <property type="entry name" value="DNA/RNA polymerases"/>
    <property type="match status" value="1"/>
</dbReference>
<accession>A0A080YXT7</accession>
<name>A0A080YXT7_PHYNI</name>
<dbReference type="PANTHER" id="PTHR33050:SF7">
    <property type="entry name" value="RIBONUCLEASE H"/>
    <property type="match status" value="1"/>
</dbReference>
<protein>
    <recommendedName>
        <fullName evidence="4">Reverse transcriptase domain-containing protein</fullName>
    </recommendedName>
</protein>
<dbReference type="OrthoDB" id="125447at2759"/>
<dbReference type="AlphaFoldDB" id="A0A080YXT7"/>
<feature type="region of interest" description="Disordered" evidence="1">
    <location>
        <begin position="759"/>
        <end position="781"/>
    </location>
</feature>
<evidence type="ECO:0008006" key="4">
    <source>
        <dbReference type="Google" id="ProtNLM"/>
    </source>
</evidence>
<reference evidence="2 3" key="1">
    <citation type="submission" date="2013-11" db="EMBL/GenBank/DDBJ databases">
        <title>The Genome Sequence of Phytophthora parasitica P1976.</title>
        <authorList>
            <consortium name="The Broad Institute Genomics Platform"/>
            <person name="Russ C."/>
            <person name="Tyler B."/>
            <person name="Panabieres F."/>
            <person name="Shan W."/>
            <person name="Tripathy S."/>
            <person name="Grunwald N."/>
            <person name="Machado M."/>
            <person name="Johnson C.S."/>
            <person name="Walker B."/>
            <person name="Young S."/>
            <person name="Zeng Q."/>
            <person name="Gargeya S."/>
            <person name="Fitzgerald M."/>
            <person name="Haas B."/>
            <person name="Abouelleil A."/>
            <person name="Allen A.W."/>
            <person name="Alvarado L."/>
            <person name="Arachchi H.M."/>
            <person name="Berlin A.M."/>
            <person name="Chapman S.B."/>
            <person name="Gainer-Dewar J."/>
            <person name="Goldberg J."/>
            <person name="Griggs A."/>
            <person name="Gujja S."/>
            <person name="Hansen M."/>
            <person name="Howarth C."/>
            <person name="Imamovic A."/>
            <person name="Ireland A."/>
            <person name="Larimer J."/>
            <person name="McCowan C."/>
            <person name="Murphy C."/>
            <person name="Pearson M."/>
            <person name="Poon T.W."/>
            <person name="Priest M."/>
            <person name="Roberts A."/>
            <person name="Saif S."/>
            <person name="Shea T."/>
            <person name="Sisk P."/>
            <person name="Sykes S."/>
            <person name="Wortman J."/>
            <person name="Nusbaum C."/>
            <person name="Birren B."/>
        </authorList>
    </citation>
    <scope>NUCLEOTIDE SEQUENCE [LARGE SCALE GENOMIC DNA]</scope>
    <source>
        <strain evidence="2 3">P1976</strain>
    </source>
</reference>
<evidence type="ECO:0000256" key="1">
    <source>
        <dbReference type="SAM" id="MobiDB-lite"/>
    </source>
</evidence>
<proteinExistence type="predicted"/>